<dbReference type="GO" id="GO:0004673">
    <property type="term" value="F:protein histidine kinase activity"/>
    <property type="evidence" value="ECO:0007669"/>
    <property type="project" value="UniProtKB-EC"/>
</dbReference>
<keyword evidence="6 10" id="KW-0418">Kinase</keyword>
<keyword evidence="7" id="KW-0067">ATP-binding</keyword>
<evidence type="ECO:0000313" key="13">
    <source>
        <dbReference type="Proteomes" id="UP000093694"/>
    </source>
</evidence>
<dbReference type="GO" id="GO:0000160">
    <property type="term" value="P:phosphorelay signal transduction system"/>
    <property type="evidence" value="ECO:0007669"/>
    <property type="project" value="UniProtKB-KW"/>
</dbReference>
<evidence type="ECO:0000256" key="8">
    <source>
        <dbReference type="ARBA" id="ARBA00023012"/>
    </source>
</evidence>
<evidence type="ECO:0000256" key="5">
    <source>
        <dbReference type="ARBA" id="ARBA00022741"/>
    </source>
</evidence>
<comment type="catalytic activity">
    <reaction evidence="1">
        <text>ATP + protein L-histidine = ADP + protein N-phospho-L-histidine.</text>
        <dbReference type="EC" id="2.7.13.3"/>
    </reaction>
</comment>
<gene>
    <name evidence="10" type="primary">pdtaS</name>
    <name evidence="11" type="ORF">CLCOS_24280</name>
    <name evidence="10" type="ORF">WX73_02420</name>
</gene>
<dbReference type="InterPro" id="IPR003594">
    <property type="entry name" value="HATPase_dom"/>
</dbReference>
<evidence type="ECO:0000256" key="3">
    <source>
        <dbReference type="ARBA" id="ARBA00022553"/>
    </source>
</evidence>
<dbReference type="Pfam" id="PF07568">
    <property type="entry name" value="HisKA_2"/>
    <property type="match status" value="1"/>
</dbReference>
<dbReference type="InterPro" id="IPR036890">
    <property type="entry name" value="HATPase_C_sf"/>
</dbReference>
<dbReference type="InterPro" id="IPR022066">
    <property type="entry name" value="PdtaS_GAF"/>
</dbReference>
<dbReference type="RefSeq" id="WP_063600111.1">
    <property type="nucleotide sequence ID" value="NZ_LROR01000053.1"/>
</dbReference>
<dbReference type="EMBL" id="LITQ01000002">
    <property type="protein sequence ID" value="OAA94707.1"/>
    <property type="molecule type" value="Genomic_DNA"/>
</dbReference>
<evidence type="ECO:0000313" key="12">
    <source>
        <dbReference type="Proteomes" id="UP000077384"/>
    </source>
</evidence>
<dbReference type="PATRIC" id="fig|1705578.3.peg.1742"/>
<dbReference type="InterPro" id="IPR011495">
    <property type="entry name" value="Sig_transdc_His_kin_sub2_dim/P"/>
</dbReference>
<evidence type="ECO:0000256" key="6">
    <source>
        <dbReference type="ARBA" id="ARBA00022777"/>
    </source>
</evidence>
<organism evidence="10 12">
    <name type="scientific">Clostridium coskatii</name>
    <dbReference type="NCBI Taxonomy" id="1705578"/>
    <lineage>
        <taxon>Bacteria</taxon>
        <taxon>Bacillati</taxon>
        <taxon>Bacillota</taxon>
        <taxon>Clostridia</taxon>
        <taxon>Eubacteriales</taxon>
        <taxon>Clostridiaceae</taxon>
        <taxon>Clostridium</taxon>
    </lineage>
</organism>
<dbReference type="EMBL" id="LROR01000053">
    <property type="protein sequence ID" value="OBR93387.1"/>
    <property type="molecule type" value="Genomic_DNA"/>
</dbReference>
<evidence type="ECO:0000259" key="9">
    <source>
        <dbReference type="PROSITE" id="PS50109"/>
    </source>
</evidence>
<keyword evidence="8" id="KW-0902">Two-component regulatory system</keyword>
<dbReference type="SMART" id="SM00387">
    <property type="entry name" value="HATPase_c"/>
    <property type="match status" value="1"/>
</dbReference>
<dbReference type="Gene3D" id="3.30.565.10">
    <property type="entry name" value="Histidine kinase-like ATPase, C-terminal domain"/>
    <property type="match status" value="1"/>
</dbReference>
<dbReference type="PROSITE" id="PS50109">
    <property type="entry name" value="HIS_KIN"/>
    <property type="match status" value="1"/>
</dbReference>
<dbReference type="SUPFAM" id="SSF55874">
    <property type="entry name" value="ATPase domain of HSP90 chaperone/DNA topoisomerase II/histidine kinase"/>
    <property type="match status" value="1"/>
</dbReference>
<evidence type="ECO:0000313" key="10">
    <source>
        <dbReference type="EMBL" id="OAA94707.1"/>
    </source>
</evidence>
<dbReference type="PANTHER" id="PTHR41523">
    <property type="entry name" value="TWO-COMPONENT SYSTEM SENSOR PROTEIN"/>
    <property type="match status" value="1"/>
</dbReference>
<sequence>MNTILSLCKMYTNLSETDIKKIREVSKILPTISDLVQADVFIDCPTKDLNKAIVVSEAKPVNCQSMYKNSVIGKLALRENEPAALRTLELGISTKDMKAVTQENENVSQTVAPIRNRNNNVIGVIIVEKDITEDINKNKYMEMLAETTEELTNNLLSLTGNEGSITNYLDDAIIIFDEHGVVEFTNSVADRLYKDLGYKDNIVGMHFNNVCLDDNSFKNVMSKKQFSISEVNISNYTLQVKYVFENLRSVGIVMMIKDITKFKQQEKELMLKSVAFKEIHHRVKNNLQMIASLLNLQARRIENEQTKIALKQSMNRILSIAATHEILSQNGMDDVDIKEVIGKVVEKIKMYSCSLSKKIYIDVSGNNFKVNSDKATSISLVVNELIENSIEHAFEEKEEGSIHIKIDNGKMYSSISVIDDGIGFDIDNVDRKSLGLNIVKSIVKEKLLGDLNMSSNNKGTKVVFDFKNSEN</sequence>
<evidence type="ECO:0000256" key="7">
    <source>
        <dbReference type="ARBA" id="ARBA00022840"/>
    </source>
</evidence>
<dbReference type="PANTHER" id="PTHR41523:SF8">
    <property type="entry name" value="ETHYLENE RESPONSE SENSOR PROTEIN"/>
    <property type="match status" value="1"/>
</dbReference>
<keyword evidence="4 10" id="KW-0808">Transferase</keyword>
<dbReference type="Proteomes" id="UP000093694">
    <property type="component" value="Unassembled WGS sequence"/>
</dbReference>
<evidence type="ECO:0000313" key="11">
    <source>
        <dbReference type="EMBL" id="OBR93387.1"/>
    </source>
</evidence>
<keyword evidence="3" id="KW-0597">Phosphoprotein</keyword>
<evidence type="ECO:0000256" key="4">
    <source>
        <dbReference type="ARBA" id="ARBA00022679"/>
    </source>
</evidence>
<comment type="caution">
    <text evidence="10">The sequence shown here is derived from an EMBL/GenBank/DDBJ whole genome shotgun (WGS) entry which is preliminary data.</text>
</comment>
<dbReference type="GO" id="GO:0005524">
    <property type="term" value="F:ATP binding"/>
    <property type="evidence" value="ECO:0007669"/>
    <property type="project" value="UniProtKB-KW"/>
</dbReference>
<name>A0A166U9A8_9CLOT</name>
<dbReference type="EC" id="2.7.13.3" evidence="2"/>
<dbReference type="InterPro" id="IPR038424">
    <property type="entry name" value="H_kinase_PdtaS_GAF_sf"/>
</dbReference>
<dbReference type="AlphaFoldDB" id="A0A166U9A8"/>
<reference evidence="11 13" key="2">
    <citation type="journal article" date="2016" name="Front. Microbiol.">
        <title>Industrial Acetogenic Biocatalysts: A Comparative Metabolic and Genomic Analysis.</title>
        <authorList>
            <person name="Bengelsdorf F."/>
            <person name="Poehlein A."/>
            <person name="Sonja S."/>
            <person name="Erz C."/>
            <person name="Hummel T."/>
            <person name="Hoffmeister S."/>
            <person name="Daniel R."/>
            <person name="Durre P."/>
        </authorList>
    </citation>
    <scope>NUCLEOTIDE SEQUENCE [LARGE SCALE GENOMIC DNA]</scope>
    <source>
        <strain evidence="11 13">PTA-10522</strain>
    </source>
</reference>
<dbReference type="InterPro" id="IPR005467">
    <property type="entry name" value="His_kinase_dom"/>
</dbReference>
<keyword evidence="5" id="KW-0547">Nucleotide-binding</keyword>
<proteinExistence type="predicted"/>
<evidence type="ECO:0000256" key="2">
    <source>
        <dbReference type="ARBA" id="ARBA00012438"/>
    </source>
</evidence>
<dbReference type="Proteomes" id="UP000077384">
    <property type="component" value="Unassembled WGS sequence"/>
</dbReference>
<dbReference type="Pfam" id="PF02518">
    <property type="entry name" value="HATPase_c"/>
    <property type="match status" value="1"/>
</dbReference>
<evidence type="ECO:0000256" key="1">
    <source>
        <dbReference type="ARBA" id="ARBA00000085"/>
    </source>
</evidence>
<accession>A0A166U9A8</accession>
<protein>
    <recommendedName>
        <fullName evidence="2">histidine kinase</fullName>
        <ecNumber evidence="2">2.7.13.3</ecNumber>
    </recommendedName>
</protein>
<reference evidence="10 12" key="1">
    <citation type="journal article" date="2015" name="Biotechnol. Bioeng.">
        <title>Genome sequence and phenotypic characterization of Caulobacter segnis.</title>
        <authorList>
            <person name="Patel S."/>
            <person name="Fletcher B."/>
            <person name="Scott D.C."/>
            <person name="Ely B."/>
        </authorList>
    </citation>
    <scope>NUCLEOTIDE SEQUENCE [LARGE SCALE GENOMIC DNA]</scope>
    <source>
        <strain evidence="10 12">PS02</strain>
    </source>
</reference>
<dbReference type="Gene3D" id="3.30.450.20">
    <property type="entry name" value="PAS domain"/>
    <property type="match status" value="1"/>
</dbReference>
<dbReference type="Pfam" id="PF12282">
    <property type="entry name" value="GAF_PdtaS"/>
    <property type="match status" value="1"/>
</dbReference>
<feature type="domain" description="Histidine kinase" evidence="9">
    <location>
        <begin position="278"/>
        <end position="470"/>
    </location>
</feature>
<keyword evidence="13" id="KW-1185">Reference proteome</keyword>
<dbReference type="Gene3D" id="3.30.450.280">
    <property type="entry name" value="GAF domain"/>
    <property type="match status" value="1"/>
</dbReference>